<dbReference type="EMBL" id="VAVZ01000006">
    <property type="protein sequence ID" value="TLP99104.1"/>
    <property type="molecule type" value="Genomic_DNA"/>
</dbReference>
<comment type="caution">
    <text evidence="1">The sequence shown here is derived from an EMBL/GenBank/DDBJ whole genome shotgun (WGS) entry which is preliminary data.</text>
</comment>
<reference evidence="1 2" key="1">
    <citation type="submission" date="2019-05" db="EMBL/GenBank/DDBJ databases">
        <title>Nesterenkonia sp. GY074 isolated from the Southern Atlantic Ocean.</title>
        <authorList>
            <person name="Zhang G."/>
        </authorList>
    </citation>
    <scope>NUCLEOTIDE SEQUENCE [LARGE SCALE GENOMIC DNA]</scope>
    <source>
        <strain evidence="1 2">GY074</strain>
    </source>
</reference>
<dbReference type="Pfam" id="PF14117">
    <property type="entry name" value="DUF4287"/>
    <property type="match status" value="1"/>
</dbReference>
<evidence type="ECO:0000313" key="2">
    <source>
        <dbReference type="Proteomes" id="UP000310458"/>
    </source>
</evidence>
<sequence>MSRVDNLRDRMAGAGQRFDDLRDELFAEPHQGHGSAKVWASVPEMTDETTRAKTGRGWDEWVALIDAGPGRNAGHAAIAAWVSDEHEVDGWWAQTVTVGYERITGLRLPGQMPDGTFSVSRSKSVSMDWSELRLLLDDPVARSAVLPRIDSTERSKPGVKAPKFSISDPETGTDLGVLQFRGDTTASGTRLVVTHEKLPHLHAAKAWKQFWAVWLEELAAEPQGPGE</sequence>
<organism evidence="1 2">
    <name type="scientific">Nesterenkonia salmonea</name>
    <dbReference type="NCBI Taxonomy" id="1804987"/>
    <lineage>
        <taxon>Bacteria</taxon>
        <taxon>Bacillati</taxon>
        <taxon>Actinomycetota</taxon>
        <taxon>Actinomycetes</taxon>
        <taxon>Micrococcales</taxon>
        <taxon>Micrococcaceae</taxon>
        <taxon>Nesterenkonia</taxon>
    </lineage>
</organism>
<dbReference type="RefSeq" id="WP_138252137.1">
    <property type="nucleotide sequence ID" value="NZ_VAVZ01000006.1"/>
</dbReference>
<keyword evidence="2" id="KW-1185">Reference proteome</keyword>
<dbReference type="OrthoDB" id="3837807at2"/>
<gene>
    <name evidence="1" type="ORF">FEF26_03400</name>
</gene>
<name>A0A5R9BF51_9MICC</name>
<dbReference type="Proteomes" id="UP000310458">
    <property type="component" value="Unassembled WGS sequence"/>
</dbReference>
<evidence type="ECO:0000313" key="1">
    <source>
        <dbReference type="EMBL" id="TLP99104.1"/>
    </source>
</evidence>
<protein>
    <submittedName>
        <fullName evidence="1">DUF4287 domain-containing protein</fullName>
    </submittedName>
</protein>
<proteinExistence type="predicted"/>
<dbReference type="AlphaFoldDB" id="A0A5R9BF51"/>
<accession>A0A5R9BF51</accession>
<dbReference type="InterPro" id="IPR025629">
    <property type="entry name" value="DUF4287"/>
</dbReference>